<accession>A0ABS3HR88</accession>
<evidence type="ECO:0000256" key="2">
    <source>
        <dbReference type="SAM" id="Phobius"/>
    </source>
</evidence>
<dbReference type="Pfam" id="PF16127">
    <property type="entry name" value="DUF4839"/>
    <property type="match status" value="1"/>
</dbReference>
<keyword evidence="4" id="KW-1185">Reference proteome</keyword>
<dbReference type="EMBL" id="JAFLVX010000013">
    <property type="protein sequence ID" value="MBO0476266.1"/>
    <property type="molecule type" value="Genomic_DNA"/>
</dbReference>
<sequence length="227" mass="25878">MKQFFNKLKKETEEERIQREKEEQLLKEKQARTQKISLIILGSFLVIGFPALYFLDKNDTSSKKTPTETVENTTTSSYKLTTKETSVTQSTIESSIVFEESILTKENNTELAHILNDSSDIDSYKKFVEKYKGQKIEFDGNIANMQKYGNNKTRYNFLVYGGDYSETSTTGVGFHIQNKNVTYDLHLTGDNIPDTIGEGQNISIIAEIIGYADNDLIIIDPVETRIR</sequence>
<keyword evidence="2" id="KW-0472">Membrane</keyword>
<gene>
    <name evidence="3" type="ORF">DOK76_04235</name>
</gene>
<protein>
    <submittedName>
        <fullName evidence="3">DUF4839 domain-containing protein</fullName>
    </submittedName>
</protein>
<reference evidence="3 4" key="1">
    <citation type="submission" date="2021-03" db="EMBL/GenBank/DDBJ databases">
        <title>Enterococcal diversity collection.</title>
        <authorList>
            <person name="Gilmore M.S."/>
            <person name="Schwartzman J."/>
            <person name="Van Tyne D."/>
            <person name="Martin M."/>
            <person name="Earl A.M."/>
            <person name="Manson A.L."/>
            <person name="Straub T."/>
            <person name="Salamzade R."/>
            <person name="Saavedra J."/>
            <person name="Lebreton F."/>
            <person name="Prichula J."/>
            <person name="Schaufler K."/>
            <person name="Gaca A."/>
            <person name="Sgardioli B."/>
            <person name="Wagenaar J."/>
            <person name="Strong T."/>
        </authorList>
    </citation>
    <scope>NUCLEOTIDE SEQUENCE [LARGE SCALE GENOMIC DNA]</scope>
    <source>
        <strain evidence="3 4">DIV0080</strain>
    </source>
</reference>
<feature type="coiled-coil region" evidence="1">
    <location>
        <begin position="5"/>
        <end position="32"/>
    </location>
</feature>
<organism evidence="3 4">
    <name type="scientific">Candidatus Vagococcus giribetii</name>
    <dbReference type="NCBI Taxonomy" id="2230876"/>
    <lineage>
        <taxon>Bacteria</taxon>
        <taxon>Bacillati</taxon>
        <taxon>Bacillota</taxon>
        <taxon>Bacilli</taxon>
        <taxon>Lactobacillales</taxon>
        <taxon>Enterococcaceae</taxon>
        <taxon>Vagococcus</taxon>
    </lineage>
</organism>
<evidence type="ECO:0000256" key="1">
    <source>
        <dbReference type="SAM" id="Coils"/>
    </source>
</evidence>
<name>A0ABS3HR88_9ENTE</name>
<feature type="transmembrane region" description="Helical" evidence="2">
    <location>
        <begin position="36"/>
        <end position="55"/>
    </location>
</feature>
<evidence type="ECO:0000313" key="4">
    <source>
        <dbReference type="Proteomes" id="UP000664857"/>
    </source>
</evidence>
<dbReference type="Proteomes" id="UP000664857">
    <property type="component" value="Unassembled WGS sequence"/>
</dbReference>
<evidence type="ECO:0000313" key="3">
    <source>
        <dbReference type="EMBL" id="MBO0476266.1"/>
    </source>
</evidence>
<proteinExistence type="predicted"/>
<dbReference type="RefSeq" id="WP_206965218.1">
    <property type="nucleotide sequence ID" value="NZ_JAFLVX010000013.1"/>
</dbReference>
<keyword evidence="2" id="KW-0812">Transmembrane</keyword>
<keyword evidence="1" id="KW-0175">Coiled coil</keyword>
<dbReference type="InterPro" id="IPR032290">
    <property type="entry name" value="DUF4839"/>
</dbReference>
<comment type="caution">
    <text evidence="3">The sequence shown here is derived from an EMBL/GenBank/DDBJ whole genome shotgun (WGS) entry which is preliminary data.</text>
</comment>
<keyword evidence="2" id="KW-1133">Transmembrane helix</keyword>